<evidence type="ECO:0000256" key="1">
    <source>
        <dbReference type="SAM" id="MobiDB-lite"/>
    </source>
</evidence>
<dbReference type="InterPro" id="IPR052509">
    <property type="entry name" value="Metal_resp_DNA-bind_regulator"/>
</dbReference>
<evidence type="ECO:0000313" key="3">
    <source>
        <dbReference type="EMBL" id="MEK9499660.1"/>
    </source>
</evidence>
<accession>A0ABU9E6R5</accession>
<dbReference type="PANTHER" id="PTHR33169:SF14">
    <property type="entry name" value="TRANSCRIPTIONAL REGULATOR RV3488"/>
    <property type="match status" value="1"/>
</dbReference>
<feature type="compositionally biased region" description="Basic and acidic residues" evidence="1">
    <location>
        <begin position="75"/>
        <end position="84"/>
    </location>
</feature>
<dbReference type="SUPFAM" id="SSF46785">
    <property type="entry name" value="Winged helix' DNA-binding domain"/>
    <property type="match status" value="1"/>
</dbReference>
<dbReference type="InterPro" id="IPR005149">
    <property type="entry name" value="Tscrpt_reg_PadR_N"/>
</dbReference>
<keyword evidence="4" id="KW-1185">Reference proteome</keyword>
<dbReference type="InterPro" id="IPR036388">
    <property type="entry name" value="WH-like_DNA-bd_sf"/>
</dbReference>
<name>A0ABU9E6R5_9BACT</name>
<dbReference type="EMBL" id="JBBHLI010000001">
    <property type="protein sequence ID" value="MEK9499660.1"/>
    <property type="molecule type" value="Genomic_DNA"/>
</dbReference>
<evidence type="ECO:0000259" key="2">
    <source>
        <dbReference type="Pfam" id="PF03551"/>
    </source>
</evidence>
<dbReference type="PANTHER" id="PTHR33169">
    <property type="entry name" value="PADR-FAMILY TRANSCRIPTIONAL REGULATOR"/>
    <property type="match status" value="1"/>
</dbReference>
<sequence length="110" mass="12095">MTRSDALGEFEHLVLLAILQLGPGTYGVPIRDEIEARAGRDVTLGAVYSTLRRLEAKGWIESWMSDPEPVPGGRSKKEVRLTSEGARTVREAHARIGRMAEGLSDVLRLP</sequence>
<feature type="region of interest" description="Disordered" evidence="1">
    <location>
        <begin position="65"/>
        <end position="84"/>
    </location>
</feature>
<evidence type="ECO:0000313" key="4">
    <source>
        <dbReference type="Proteomes" id="UP001484239"/>
    </source>
</evidence>
<dbReference type="Pfam" id="PF03551">
    <property type="entry name" value="PadR"/>
    <property type="match status" value="1"/>
</dbReference>
<dbReference type="Proteomes" id="UP001484239">
    <property type="component" value="Unassembled WGS sequence"/>
</dbReference>
<dbReference type="RefSeq" id="WP_405278383.1">
    <property type="nucleotide sequence ID" value="NZ_CP144380.1"/>
</dbReference>
<reference evidence="3 4" key="1">
    <citation type="submission" date="2024-02" db="EMBL/GenBank/DDBJ databases">
        <title>A novel Gemmatimonadota bacterium.</title>
        <authorList>
            <person name="Du Z.-J."/>
            <person name="Ye Y.-Q."/>
        </authorList>
    </citation>
    <scope>NUCLEOTIDE SEQUENCE [LARGE SCALE GENOMIC DNA]</scope>
    <source>
        <strain evidence="3 4">DH-20</strain>
    </source>
</reference>
<proteinExistence type="predicted"/>
<dbReference type="Gene3D" id="1.10.10.10">
    <property type="entry name" value="Winged helix-like DNA-binding domain superfamily/Winged helix DNA-binding domain"/>
    <property type="match status" value="1"/>
</dbReference>
<gene>
    <name evidence="3" type="ORF">WI372_01520</name>
</gene>
<dbReference type="InterPro" id="IPR036390">
    <property type="entry name" value="WH_DNA-bd_sf"/>
</dbReference>
<organism evidence="3 4">
    <name type="scientific">Gaopeijia maritima</name>
    <dbReference type="NCBI Taxonomy" id="3119007"/>
    <lineage>
        <taxon>Bacteria</taxon>
        <taxon>Pseudomonadati</taxon>
        <taxon>Gemmatimonadota</taxon>
        <taxon>Longimicrobiia</taxon>
        <taxon>Gaopeijiales</taxon>
        <taxon>Gaopeijiaceae</taxon>
        <taxon>Gaopeijia</taxon>
    </lineage>
</organism>
<protein>
    <submittedName>
        <fullName evidence="3">Helix-turn-helix transcriptional regulator</fullName>
    </submittedName>
</protein>
<comment type="caution">
    <text evidence="3">The sequence shown here is derived from an EMBL/GenBank/DDBJ whole genome shotgun (WGS) entry which is preliminary data.</text>
</comment>
<feature type="domain" description="Transcription regulator PadR N-terminal" evidence="2">
    <location>
        <begin position="15"/>
        <end position="90"/>
    </location>
</feature>